<dbReference type="Pfam" id="PF00583">
    <property type="entry name" value="Acetyltransf_1"/>
    <property type="match status" value="1"/>
</dbReference>
<evidence type="ECO:0000313" key="2">
    <source>
        <dbReference type="EMBL" id="OCH76257.1"/>
    </source>
</evidence>
<dbReference type="InterPro" id="IPR000182">
    <property type="entry name" value="GNAT_dom"/>
</dbReference>
<dbReference type="Gene3D" id="3.40.630.30">
    <property type="match status" value="1"/>
</dbReference>
<dbReference type="SUPFAM" id="SSF55729">
    <property type="entry name" value="Acyl-CoA N-acyltransferases (Nat)"/>
    <property type="match status" value="1"/>
</dbReference>
<dbReference type="AlphaFoldDB" id="A0A1B9QZA9"/>
<organism evidence="2 3">
    <name type="scientific">Vibrio genomosp. F10</name>
    <dbReference type="NCBI Taxonomy" id="723171"/>
    <lineage>
        <taxon>Bacteria</taxon>
        <taxon>Pseudomonadati</taxon>
        <taxon>Pseudomonadota</taxon>
        <taxon>Gammaproteobacteria</taxon>
        <taxon>Vibrionales</taxon>
        <taxon>Vibrionaceae</taxon>
        <taxon>Vibrio</taxon>
    </lineage>
</organism>
<proteinExistence type="predicted"/>
<dbReference type="InterPro" id="IPR016181">
    <property type="entry name" value="Acyl_CoA_acyltransferase"/>
</dbReference>
<feature type="domain" description="N-acetyltransferase" evidence="1">
    <location>
        <begin position="2"/>
        <end position="159"/>
    </location>
</feature>
<dbReference type="GO" id="GO:0016747">
    <property type="term" value="F:acyltransferase activity, transferring groups other than amino-acyl groups"/>
    <property type="evidence" value="ECO:0007669"/>
    <property type="project" value="InterPro"/>
</dbReference>
<dbReference type="PANTHER" id="PTHR43305:SF1">
    <property type="entry name" value="FAMILY N-ACETYLTRANSFERASE, PUTATIVE (AFU_ORTHOLOGUE AFUA_2G01380)-RELATED"/>
    <property type="match status" value="1"/>
</dbReference>
<dbReference type="CDD" id="cd04301">
    <property type="entry name" value="NAT_SF"/>
    <property type="match status" value="1"/>
</dbReference>
<comment type="caution">
    <text evidence="2">The sequence shown here is derived from an EMBL/GenBank/DDBJ whole genome shotgun (WGS) entry which is preliminary data.</text>
</comment>
<evidence type="ECO:0000259" key="1">
    <source>
        <dbReference type="PROSITE" id="PS51186"/>
    </source>
</evidence>
<gene>
    <name evidence="2" type="ORF">A6E14_09540</name>
</gene>
<dbReference type="PROSITE" id="PS51186">
    <property type="entry name" value="GNAT"/>
    <property type="match status" value="1"/>
</dbReference>
<dbReference type="EMBL" id="MAJZ01000465">
    <property type="protein sequence ID" value="OCH76257.1"/>
    <property type="molecule type" value="Genomic_DNA"/>
</dbReference>
<dbReference type="PANTHER" id="PTHR43305">
    <property type="entry name" value="FAMILY N-ACETYLTRANSFERASE, PUTATIVE (AFU_ORTHOLOGUE AFUA_2G01380)-RELATED"/>
    <property type="match status" value="1"/>
</dbReference>
<dbReference type="Proteomes" id="UP000093173">
    <property type="component" value="Unassembled WGS sequence"/>
</dbReference>
<protein>
    <submittedName>
        <fullName evidence="2">Acetyltransferase</fullName>
    </submittedName>
</protein>
<keyword evidence="2" id="KW-0808">Transferase</keyword>
<keyword evidence="3" id="KW-1185">Reference proteome</keyword>
<sequence>MLTIRKIQPEDDAEVSEIIAKVGQEYGAVGEGYGPGDAEVANMSAYYTEDKHSQYLVACVDDTIVGGGGVAPFGDSKTTCELKKLFLLPSGRGFGVGKKLTLECLQFAKSLGYTHCYLDTLSNMTQAISLYEKLGFKHLDAPLDGTIHSKCDVWMTKEL</sequence>
<dbReference type="InterPro" id="IPR052777">
    <property type="entry name" value="Acetyltransferase_Enz"/>
</dbReference>
<dbReference type="RefSeq" id="WP_017037992.1">
    <property type="nucleotide sequence ID" value="NZ_JBNGCH010000465.1"/>
</dbReference>
<evidence type="ECO:0000313" key="3">
    <source>
        <dbReference type="Proteomes" id="UP000093173"/>
    </source>
</evidence>
<reference evidence="3" key="1">
    <citation type="submission" date="2016-06" db="EMBL/GenBank/DDBJ databases">
        <authorList>
            <person name="Hehemann J.-H."/>
            <person name="Arevalo P."/>
            <person name="Datta M.S."/>
            <person name="Polz M.F."/>
        </authorList>
    </citation>
    <scope>NUCLEOTIDE SEQUENCE [LARGE SCALE GENOMIC DNA]</scope>
    <source>
        <strain evidence="3">9CSC122</strain>
    </source>
</reference>
<accession>A0A1B9QZA9</accession>
<name>A0A1B9QZA9_9VIBR</name>